<reference evidence="2" key="1">
    <citation type="submission" date="2020-01" db="EMBL/GenBank/DDBJ databases">
        <title>Genome Sequencing of Three Apophysomyces-Like Fungal Strains Confirms a Novel Fungal Genus in the Mucoromycota with divergent Burkholderia-like Endosymbiotic Bacteria.</title>
        <authorList>
            <person name="Stajich J.E."/>
            <person name="Macias A.M."/>
            <person name="Carter-House D."/>
            <person name="Lovett B."/>
            <person name="Kasson L.R."/>
            <person name="Berry K."/>
            <person name="Grigoriev I."/>
            <person name="Chang Y."/>
            <person name="Spatafora J."/>
            <person name="Kasson M.T."/>
        </authorList>
    </citation>
    <scope>NUCLEOTIDE SEQUENCE</scope>
    <source>
        <strain evidence="2">NRRL A-21654</strain>
    </source>
</reference>
<dbReference type="EMBL" id="JABAYA010000276">
    <property type="protein sequence ID" value="KAF7721347.1"/>
    <property type="molecule type" value="Genomic_DNA"/>
</dbReference>
<evidence type="ECO:0008006" key="4">
    <source>
        <dbReference type="Google" id="ProtNLM"/>
    </source>
</evidence>
<organism evidence="2 3">
    <name type="scientific">Apophysomyces ossiformis</name>
    <dbReference type="NCBI Taxonomy" id="679940"/>
    <lineage>
        <taxon>Eukaryota</taxon>
        <taxon>Fungi</taxon>
        <taxon>Fungi incertae sedis</taxon>
        <taxon>Mucoromycota</taxon>
        <taxon>Mucoromycotina</taxon>
        <taxon>Mucoromycetes</taxon>
        <taxon>Mucorales</taxon>
        <taxon>Mucorineae</taxon>
        <taxon>Mucoraceae</taxon>
        <taxon>Apophysomyces</taxon>
    </lineage>
</organism>
<name>A0A8H7BHU8_9FUNG</name>
<dbReference type="GO" id="GO:0009395">
    <property type="term" value="P:phospholipid catabolic process"/>
    <property type="evidence" value="ECO:0007669"/>
    <property type="project" value="TreeGrafter"/>
</dbReference>
<proteinExistence type="predicted"/>
<dbReference type="AlphaFoldDB" id="A0A8H7BHU8"/>
<dbReference type="GO" id="GO:0016788">
    <property type="term" value="F:hydrolase activity, acting on ester bonds"/>
    <property type="evidence" value="ECO:0007669"/>
    <property type="project" value="InterPro"/>
</dbReference>
<accession>A0A8H7BHU8</accession>
<dbReference type="OrthoDB" id="5135119at2759"/>
<keyword evidence="1" id="KW-0378">Hydrolase</keyword>
<dbReference type="InterPro" id="IPR017850">
    <property type="entry name" value="Alkaline_phosphatase_core_sf"/>
</dbReference>
<evidence type="ECO:0000313" key="3">
    <source>
        <dbReference type="Proteomes" id="UP000605846"/>
    </source>
</evidence>
<evidence type="ECO:0000256" key="1">
    <source>
        <dbReference type="ARBA" id="ARBA00022801"/>
    </source>
</evidence>
<dbReference type="PANTHER" id="PTHR31956">
    <property type="entry name" value="NON-SPECIFIC PHOSPHOLIPASE C4-RELATED"/>
    <property type="match status" value="1"/>
</dbReference>
<dbReference type="InterPro" id="IPR007312">
    <property type="entry name" value="Phosphoesterase"/>
</dbReference>
<sequence length="226" mass="25771">MNRVVLSNYMALTHPSQPNYIGLITGSLSGVWNDLEVNVNRKSIVDLLEAKGITWKSYQEAYSGGCDTKMRIGTYARKHNPFMSIVNIQQNPDRCAKIVSADQLDTDIANDEVPQFVFYTPDMNDDSHDTNMPYASKWFEGFLEPRIGKTELNKNTMFVATFDENFTYTIKNQIMTVLFGPDFKRSSNKAEDDTPYNHYSLLRTIEDNWDLGNLGQKDVDATPIQL</sequence>
<dbReference type="Gene3D" id="3.40.720.10">
    <property type="entry name" value="Alkaline Phosphatase, subunit A"/>
    <property type="match status" value="1"/>
</dbReference>
<evidence type="ECO:0000313" key="2">
    <source>
        <dbReference type="EMBL" id="KAF7721347.1"/>
    </source>
</evidence>
<protein>
    <recommendedName>
        <fullName evidence="4">Acid phosphatase</fullName>
    </recommendedName>
</protein>
<dbReference type="PANTHER" id="PTHR31956:SF8">
    <property type="entry name" value="ACID PHOSPHATASE PHOA (AFU_ORTHOLOGUE AFUA_1G03570)"/>
    <property type="match status" value="1"/>
</dbReference>
<comment type="caution">
    <text evidence="2">The sequence shown here is derived from an EMBL/GenBank/DDBJ whole genome shotgun (WGS) entry which is preliminary data.</text>
</comment>
<gene>
    <name evidence="2" type="ORF">EC973_004847</name>
</gene>
<dbReference type="Pfam" id="PF04185">
    <property type="entry name" value="Phosphoesterase"/>
    <property type="match status" value="1"/>
</dbReference>
<keyword evidence="3" id="KW-1185">Reference proteome</keyword>
<dbReference type="Proteomes" id="UP000605846">
    <property type="component" value="Unassembled WGS sequence"/>
</dbReference>